<dbReference type="Pfam" id="PF13205">
    <property type="entry name" value="Big_5"/>
    <property type="match status" value="1"/>
</dbReference>
<evidence type="ECO:0000256" key="1">
    <source>
        <dbReference type="ARBA" id="ARBA00022729"/>
    </source>
</evidence>
<dbReference type="InterPro" id="IPR005135">
    <property type="entry name" value="Endo/exonuclease/phosphatase"/>
</dbReference>
<keyword evidence="2" id="KW-0812">Transmembrane</keyword>
<gene>
    <name evidence="5" type="ORF">ACFSF0_03680</name>
</gene>
<dbReference type="NCBIfam" id="NF041766">
    <property type="entry name" value="choice_anch_U"/>
    <property type="match status" value="1"/>
</dbReference>
<evidence type="ECO:0000313" key="6">
    <source>
        <dbReference type="Proteomes" id="UP001597304"/>
    </source>
</evidence>
<keyword evidence="2" id="KW-1133">Transmembrane helix</keyword>
<dbReference type="PANTHER" id="PTHR42834">
    <property type="entry name" value="ENDONUCLEASE/EXONUCLEASE/PHOSPHATASE FAMILY PROTEIN (AFU_ORTHOLOGUE AFUA_3G09210)"/>
    <property type="match status" value="1"/>
</dbReference>
<feature type="domain" description="LTD" evidence="4">
    <location>
        <begin position="672"/>
        <end position="798"/>
    </location>
</feature>
<sequence>MSKSLVGLAWLFVLACSGAHAAPIAFNGSYAQQFDTLATSGSANTWVNDETVPGWHLFKHDKSSVATYRADSGTANNGAFYSYGSSGATERALGGVGSGSFEGYIALAAINTTGATINALNVRFDGEQWRNGGNTSAHTMKLEYGIGSTFADVATWTAAGAAFDWSSPVNTATAAAVDGNVAGRVPDVGGTLSSLSWAPGATLWLRWVETNDAGSDHGLAIDNLRLTTGAGANVFTPPAGTAFGSSDASTAIALDADWMVVGDDEANVLRVYPRAGGAAVREWSYGSLLGIGSSELDLEASTRIGNRLYFTGSHSNKKDGSEANNREHLFAVDVTGTGAGATFAYVAQYGGLEQALVSWDGGNAHGKGANYFGLAASSGNGVVPEASNGFSIEGMAATASGHLLLGFRAPQASAALRTRALLVPLTNPAAVLTGAAPMFGAPIELDLGGRGVRSIERTDDGKFLIIAGPAGSATASASSSNFALYVWDGSSTTAQRLDNALDSLLVATGGSFETLVSPSSTAAGTRVQLLQDNGDTVWPGRTKPSKDLAPGDQQFTGNWITLSNPVAVDTTPPALQSSTPAAGAIGVDPSTSIQLVFSEPVRNGGGSFELRAGGTLISTLPAGDTSLATFSGNTLTLRPPAGLSPNAAYVLAAVGNPVVDQAGNAWVSSNLTFTTGAPPPLTRTVLITEVNSNAAGGDFFELYNYGRTPVNLANWRWTDNSEAFSGGKVFPPNTTLAPGKALVVASETDAVAFCAAWGLASCDGVIRVSGKGLGKGDAVLLYDPNGQLVTALNYGSTSVYGANPSQSGAEAPPVADSHAGPAFAAAGTSIGNGVSAVWDGQSTRAPRYVPAAVGVAGGFAQPGQAANIGSPGTPGGAPPTSAITLISAIQGTGEASPKLGASVTVRAVVTAFRPGLSGFFLQEEAADSDGNEETSEGIFVFYGGTNPGVTDATVGQVVELKAVVGEYRNQTQLTNVTGFEVKGPAALPNPVVLTLPVADMAVLERYEGMRVEMRPASGQLVVTDTQTLGRYGTVTLSVGQPQVQFTEANAPSTSGFEAFVKATQRGQIILDDGLSVQNPPIVYGRNGQPLSAANTLRAGDSVASVVGVLDQFVDSAAAAHETSYRVQPTVAPSFSGPERPTAADFKAAMGAAGLKIASANVLNYFNVTGATTGSSQVKFNTPLGNSQGIRGANNAQELERQRAKIVANLIGLDADVYGLMEVQNNGFGAASALKDLTDALNASSDKPAGARYDYVKAPFKEGAAQVAGAGSDAITVALVYRSDRVEPAGMAAVASPATYPAFDGTVGGSRVPIAQTFAVPMGAGATDQVTVVVNHFKSKGSVLAGAGNDDQGDGQGANNAARVMAANQLKSWLDTNPTGATSSNIVLVGDFNAYGKEQPITTLEGYGFIKVSHGDSYSFDGLWGSLDHIFVSAGLQPRVGNVVKWAINAQEPVALDYNTEFNKPASFYAPTPYRSSDHNPIVLGLSMGNLPPAITGVPTTPRTVVAGEAFGLDGLTVSDPEAGVLTLTITASNARLLGLTDADTSQPGLQLQGTPTQINALLAQAAVIADAAGAALTFTLTDGANAPVVAQMAFNVTPPTTVDPANQFNLGTSGQQPVTGTVTGGGATCRVVPSPQVLTPAAAGAQGLPRPDVSLPYGMFSLRTQNCDQGAMVTVKLSFPGALPAGAEYWKWGKSADNTSAHWYPLPASIQGNMVTFALRDGGLGDDDLRVDGNIVDPGALVVAADVGPTPVPTLGQWALLLLAVFLTGLARGGLAGDARRRG</sequence>
<dbReference type="GO" id="GO:0004519">
    <property type="term" value="F:endonuclease activity"/>
    <property type="evidence" value="ECO:0007669"/>
    <property type="project" value="UniProtKB-KW"/>
</dbReference>
<accession>A0ABW4KTS5</accession>
<dbReference type="Proteomes" id="UP001597304">
    <property type="component" value="Unassembled WGS sequence"/>
</dbReference>
<dbReference type="InterPro" id="IPR001322">
    <property type="entry name" value="Lamin_tail_dom"/>
</dbReference>
<evidence type="ECO:0000256" key="2">
    <source>
        <dbReference type="SAM" id="Phobius"/>
    </source>
</evidence>
<organism evidence="5 6">
    <name type="scientific">Ottowia flava</name>
    <dbReference type="NCBI Taxonomy" id="2675430"/>
    <lineage>
        <taxon>Bacteria</taxon>
        <taxon>Pseudomonadati</taxon>
        <taxon>Pseudomonadota</taxon>
        <taxon>Betaproteobacteria</taxon>
        <taxon>Burkholderiales</taxon>
        <taxon>Comamonadaceae</taxon>
        <taxon>Ottowia</taxon>
    </lineage>
</organism>
<feature type="chain" id="PRO_5047148085" evidence="3">
    <location>
        <begin position="22"/>
        <end position="1783"/>
    </location>
</feature>
<dbReference type="SUPFAM" id="SSF74853">
    <property type="entry name" value="Lamin A/C globular tail domain"/>
    <property type="match status" value="1"/>
</dbReference>
<dbReference type="Pfam" id="PF03372">
    <property type="entry name" value="Exo_endo_phos"/>
    <property type="match status" value="1"/>
</dbReference>
<dbReference type="InterPro" id="IPR047971">
    <property type="entry name" value="ExeM-like"/>
</dbReference>
<feature type="transmembrane region" description="Helical" evidence="2">
    <location>
        <begin position="1755"/>
        <end position="1775"/>
    </location>
</feature>
<keyword evidence="1 3" id="KW-0732">Signal</keyword>
<dbReference type="EMBL" id="JBHUEJ010000008">
    <property type="protein sequence ID" value="MFD1709693.1"/>
    <property type="molecule type" value="Genomic_DNA"/>
</dbReference>
<dbReference type="InterPro" id="IPR026442">
    <property type="entry name" value="IPTL_CTERM"/>
</dbReference>
<evidence type="ECO:0000259" key="4">
    <source>
        <dbReference type="PROSITE" id="PS51841"/>
    </source>
</evidence>
<dbReference type="CDD" id="cd10283">
    <property type="entry name" value="MnuA_DNase1-like"/>
    <property type="match status" value="1"/>
</dbReference>
<keyword evidence="5" id="KW-0255">Endonuclease</keyword>
<dbReference type="InterPro" id="IPR036691">
    <property type="entry name" value="Endo/exonu/phosph_ase_sf"/>
</dbReference>
<feature type="signal peptide" evidence="3">
    <location>
        <begin position="1"/>
        <end position="21"/>
    </location>
</feature>
<dbReference type="RefSeq" id="WP_147913416.1">
    <property type="nucleotide sequence ID" value="NZ_JBHUEJ010000008.1"/>
</dbReference>
<keyword evidence="5" id="KW-0540">Nuclease</keyword>
<evidence type="ECO:0000256" key="3">
    <source>
        <dbReference type="SAM" id="SignalP"/>
    </source>
</evidence>
<dbReference type="PROSITE" id="PS51257">
    <property type="entry name" value="PROKAR_LIPOPROTEIN"/>
    <property type="match status" value="1"/>
</dbReference>
<dbReference type="Gene3D" id="2.60.40.1220">
    <property type="match status" value="1"/>
</dbReference>
<dbReference type="Gene3D" id="3.60.10.10">
    <property type="entry name" value="Endonuclease/exonuclease/phosphatase"/>
    <property type="match status" value="1"/>
</dbReference>
<dbReference type="CDD" id="cd04486">
    <property type="entry name" value="YhcR_OBF_like"/>
    <property type="match status" value="1"/>
</dbReference>
<dbReference type="InterPro" id="IPR032812">
    <property type="entry name" value="SbsA_Ig"/>
</dbReference>
<evidence type="ECO:0000313" key="5">
    <source>
        <dbReference type="EMBL" id="MFD1709693.1"/>
    </source>
</evidence>
<dbReference type="Pfam" id="PF18203">
    <property type="entry name" value="IPTL-CTERM"/>
    <property type="match status" value="1"/>
</dbReference>
<keyword evidence="2" id="KW-0472">Membrane</keyword>
<dbReference type="PANTHER" id="PTHR42834:SF1">
    <property type="entry name" value="ENDONUCLEASE_EXONUCLEASE_PHOSPHATASE FAMILY PROTEIN (AFU_ORTHOLOGUE AFUA_3G09210)"/>
    <property type="match status" value="1"/>
</dbReference>
<dbReference type="NCBIfam" id="NF033681">
    <property type="entry name" value="ExeM_NucH_DNase"/>
    <property type="match status" value="1"/>
</dbReference>
<dbReference type="InterPro" id="IPR022060">
    <property type="entry name" value="DUF3616"/>
</dbReference>
<dbReference type="PROSITE" id="PS51841">
    <property type="entry name" value="LTD"/>
    <property type="match status" value="1"/>
</dbReference>
<comment type="caution">
    <text evidence="5">The sequence shown here is derived from an EMBL/GenBank/DDBJ whole genome shotgun (WGS) entry which is preliminary data.</text>
</comment>
<reference evidence="6" key="1">
    <citation type="journal article" date="2019" name="Int. J. Syst. Evol. Microbiol.">
        <title>The Global Catalogue of Microorganisms (GCM) 10K type strain sequencing project: providing services to taxonomists for standard genome sequencing and annotation.</title>
        <authorList>
            <consortium name="The Broad Institute Genomics Platform"/>
            <consortium name="The Broad Institute Genome Sequencing Center for Infectious Disease"/>
            <person name="Wu L."/>
            <person name="Ma J."/>
        </authorList>
    </citation>
    <scope>NUCLEOTIDE SEQUENCE [LARGE SCALE GENOMIC DNA]</scope>
    <source>
        <strain evidence="6">LMG 29247</strain>
    </source>
</reference>
<dbReference type="SUPFAM" id="SSF56219">
    <property type="entry name" value="DNase I-like"/>
    <property type="match status" value="1"/>
</dbReference>
<dbReference type="Gene3D" id="2.60.40.1260">
    <property type="entry name" value="Lamin Tail domain"/>
    <property type="match status" value="1"/>
</dbReference>
<dbReference type="InterPro" id="IPR036415">
    <property type="entry name" value="Lamin_tail_dom_sf"/>
</dbReference>
<dbReference type="Pfam" id="PF12275">
    <property type="entry name" value="DUF3616"/>
    <property type="match status" value="1"/>
</dbReference>
<proteinExistence type="predicted"/>
<name>A0ABW4KTS5_9BURK</name>
<dbReference type="InterPro" id="IPR014755">
    <property type="entry name" value="Cu-Rt/internalin_Ig-like"/>
</dbReference>
<dbReference type="Pfam" id="PF00932">
    <property type="entry name" value="LTD"/>
    <property type="match status" value="1"/>
</dbReference>
<keyword evidence="5" id="KW-0378">Hydrolase</keyword>
<dbReference type="InterPro" id="IPR053784">
    <property type="entry name" value="Choice_anch_U_dom"/>
</dbReference>
<keyword evidence="6" id="KW-1185">Reference proteome</keyword>
<protein>
    <submittedName>
        <fullName evidence="5">ExeM/NucH family extracellular endonuclease</fullName>
    </submittedName>
</protein>